<reference evidence="1 2" key="1">
    <citation type="submission" date="2015-09" db="EMBL/GenBank/DDBJ databases">
        <authorList>
            <person name="Xu Y."/>
            <person name="Nagy A."/>
            <person name="Liu N.T."/>
            <person name="Nou X."/>
        </authorList>
    </citation>
    <scope>NUCLEOTIDE SEQUENCE [LARGE SCALE GENOMIC DNA]</scope>
    <source>
        <strain evidence="1 2">FC1138</strain>
    </source>
</reference>
<sequence length="386" mass="43729">MKKQTITRIATALAVTSIVPILLTCNNSEPSYGGVTTTGFNYSPFELSDFSVTDVHGHTAFGNGGGFACCYRLDGTEFTVKWNYYDADEWRDGKTLTLHAERKVTMPRTKVSSKSGDTTLQVHIFPDRHVELIISSKSFGDVKFDSAAVFGTLSRKYTFELANAYDEDDARLYRRVDRVIGEAWLKYHLEDVSDLEQYVYLRLLVNPHFDEDPNIANSLAVAQSAPGSLAKMVGALSPARLDELKQGRFQRVSVPTIDSSLLTAERPPTPSPIRLQPYTERDHIIQLFHQKHIGSFDSLLPKPSEMHPLFSMLIDKAHGYGIVRDDDLFTYVTYGITMQRDFDEYPDIHERLLRIKSGEQSASQALDIPRYMWIELDKWLKSKQTA</sequence>
<evidence type="ECO:0008006" key="3">
    <source>
        <dbReference type="Google" id="ProtNLM"/>
    </source>
</evidence>
<dbReference type="EMBL" id="CP012606">
    <property type="protein sequence ID" value="ANH75176.1"/>
    <property type="molecule type" value="Genomic_DNA"/>
</dbReference>
<dbReference type="Proteomes" id="UP000077927">
    <property type="component" value="Chromosome 2"/>
</dbReference>
<gene>
    <name evidence="1" type="ORF">ACS15_4774</name>
</gene>
<evidence type="ECO:0000313" key="1">
    <source>
        <dbReference type="EMBL" id="ANH75176.1"/>
    </source>
</evidence>
<organism evidence="1 2">
    <name type="scientific">Ralstonia insidiosa</name>
    <dbReference type="NCBI Taxonomy" id="190721"/>
    <lineage>
        <taxon>Bacteria</taxon>
        <taxon>Pseudomonadati</taxon>
        <taxon>Pseudomonadota</taxon>
        <taxon>Betaproteobacteria</taxon>
        <taxon>Burkholderiales</taxon>
        <taxon>Burkholderiaceae</taxon>
        <taxon>Ralstonia</taxon>
    </lineage>
</organism>
<dbReference type="AlphaFoldDB" id="A0AAC9BJU8"/>
<dbReference type="KEGG" id="rin:ACS15_4774"/>
<name>A0AAC9BJU8_9RALS</name>
<accession>A0AAC9BJU8</accession>
<evidence type="ECO:0000313" key="2">
    <source>
        <dbReference type="Proteomes" id="UP000077927"/>
    </source>
</evidence>
<proteinExistence type="predicted"/>
<protein>
    <recommendedName>
        <fullName evidence="3">DUF3304 domain-containing protein</fullName>
    </recommendedName>
</protein>
<dbReference type="RefSeq" id="WP_160170171.1">
    <property type="nucleotide sequence ID" value="NZ_CP012606.1"/>
</dbReference>